<dbReference type="RefSeq" id="WP_347168261.1">
    <property type="nucleotide sequence ID" value="NZ_JBDNCH010000004.1"/>
</dbReference>
<protein>
    <submittedName>
        <fullName evidence="2">Uncharacterized protein</fullName>
    </submittedName>
</protein>
<dbReference type="AlphaFoldDB" id="A0AAW9SKK9"/>
<keyword evidence="1" id="KW-0732">Signal</keyword>
<dbReference type="EMBL" id="JBDNCH010000004">
    <property type="protein sequence ID" value="MEN9063157.1"/>
    <property type="molecule type" value="Genomic_DNA"/>
</dbReference>
<comment type="caution">
    <text evidence="2">The sequence shown here is derived from an EMBL/GenBank/DDBJ whole genome shotgun (WGS) entry which is preliminary data.</text>
</comment>
<evidence type="ECO:0000313" key="2">
    <source>
        <dbReference type="EMBL" id="MEN9063157.1"/>
    </source>
</evidence>
<sequence length="96" mass="10360">MIRLAALLALLCAGAQAQPSMEPLGPSILDTGSTEVSVHDFDLPAPGAPRIASAFWCPMARRPKAAFRWYSCWMAGPFSTASPTRGLRACRRTTPR</sequence>
<reference evidence="2 3" key="1">
    <citation type="submission" date="2024-05" db="EMBL/GenBank/DDBJ databases">
        <title>Genome sequence of Ponticoccus litoralis KCCM 90028.</title>
        <authorList>
            <person name="Kim J.M."/>
            <person name="Lee J.K."/>
            <person name="Choi B.J."/>
            <person name="Bayburt H."/>
            <person name="Baek J.H."/>
            <person name="Jeon C.O."/>
        </authorList>
    </citation>
    <scope>NUCLEOTIDE SEQUENCE [LARGE SCALE GENOMIC DNA]</scope>
    <source>
        <strain evidence="2 3">KCCM 90028</strain>
    </source>
</reference>
<gene>
    <name evidence="2" type="ORF">ABFB10_21375</name>
</gene>
<proteinExistence type="predicted"/>
<organism evidence="2 3">
    <name type="scientific">Ponticoccus litoralis</name>
    <dbReference type="NCBI Taxonomy" id="422297"/>
    <lineage>
        <taxon>Bacteria</taxon>
        <taxon>Pseudomonadati</taxon>
        <taxon>Pseudomonadota</taxon>
        <taxon>Alphaproteobacteria</taxon>
        <taxon>Rhodobacterales</taxon>
        <taxon>Roseobacteraceae</taxon>
        <taxon>Ponticoccus</taxon>
    </lineage>
</organism>
<dbReference type="Proteomes" id="UP001428774">
    <property type="component" value="Unassembled WGS sequence"/>
</dbReference>
<name>A0AAW9SKK9_9RHOB</name>
<evidence type="ECO:0000313" key="3">
    <source>
        <dbReference type="Proteomes" id="UP001428774"/>
    </source>
</evidence>
<evidence type="ECO:0000256" key="1">
    <source>
        <dbReference type="SAM" id="SignalP"/>
    </source>
</evidence>
<feature type="signal peptide" evidence="1">
    <location>
        <begin position="1"/>
        <end position="17"/>
    </location>
</feature>
<accession>A0AAW9SKK9</accession>
<keyword evidence="3" id="KW-1185">Reference proteome</keyword>
<feature type="chain" id="PRO_5043970562" evidence="1">
    <location>
        <begin position="18"/>
        <end position="96"/>
    </location>
</feature>